<dbReference type="Gene3D" id="3.90.1200.10">
    <property type="match status" value="1"/>
</dbReference>
<evidence type="ECO:0000313" key="4">
    <source>
        <dbReference type="Proteomes" id="UP000477750"/>
    </source>
</evidence>
<dbReference type="Pfam" id="PF01636">
    <property type="entry name" value="APH"/>
    <property type="match status" value="1"/>
</dbReference>
<dbReference type="PANTHER" id="PTHR21064">
    <property type="entry name" value="AMINOGLYCOSIDE PHOSPHOTRANSFERASE DOMAIN-CONTAINING PROTEIN-RELATED"/>
    <property type="match status" value="1"/>
</dbReference>
<accession>A0A6L5G901</accession>
<keyword evidence="3" id="KW-0808">Transferase</keyword>
<dbReference type="SUPFAM" id="SSF56112">
    <property type="entry name" value="Protein kinase-like (PK-like)"/>
    <property type="match status" value="1"/>
</dbReference>
<dbReference type="Gene3D" id="3.30.200.20">
    <property type="entry name" value="Phosphorylase Kinase, domain 1"/>
    <property type="match status" value="1"/>
</dbReference>
<dbReference type="InterPro" id="IPR002575">
    <property type="entry name" value="Aminoglycoside_PTrfase"/>
</dbReference>
<proteinExistence type="inferred from homology"/>
<comment type="caution">
    <text evidence="3">The sequence shown here is derived from an EMBL/GenBank/DDBJ whole genome shotgun (WGS) entry which is preliminary data.</text>
</comment>
<feature type="domain" description="Aminoglycoside phosphotransferase" evidence="2">
    <location>
        <begin position="71"/>
        <end position="307"/>
    </location>
</feature>
<evidence type="ECO:0000313" key="3">
    <source>
        <dbReference type="EMBL" id="MQM26137.1"/>
    </source>
</evidence>
<reference evidence="3 4" key="1">
    <citation type="submission" date="2019-10" db="EMBL/GenBank/DDBJ databases">
        <title>Glycomyces albidus sp. nov., a novel actinomycete isolated from rhizosphere soil of wheat (Triticum aestivum L.).</title>
        <authorList>
            <person name="Qian L."/>
        </authorList>
    </citation>
    <scope>NUCLEOTIDE SEQUENCE [LARGE SCALE GENOMIC DNA]</scope>
    <source>
        <strain evidence="3 4">NEAU-7082</strain>
    </source>
</reference>
<dbReference type="AlphaFoldDB" id="A0A6L5G901"/>
<organism evidence="3 4">
    <name type="scientific">Glycomyces albidus</name>
    <dbReference type="NCBI Taxonomy" id="2656774"/>
    <lineage>
        <taxon>Bacteria</taxon>
        <taxon>Bacillati</taxon>
        <taxon>Actinomycetota</taxon>
        <taxon>Actinomycetes</taxon>
        <taxon>Glycomycetales</taxon>
        <taxon>Glycomycetaceae</taxon>
        <taxon>Glycomyces</taxon>
    </lineage>
</organism>
<sequence length="383" mass="42691">MEFVSAASWAFRLAPARDETLHDGAGGGARGVRGRGEGRAAATLEGMTVTAPRLPDAALAHWDLGQIYQMQRVQTGLMNRSWRVDTSSGSYLLKLFRDVTGPELQFQFHVLQTLGASGVPVVLPVFSRDGRSTIFLEGEEFGVFPWVGGRHRSGLSMSRDACRDLGSVIGRLHRTLHASIPADRAPKLENPPTTEAALQKVDRLLELVAAGRGDKTGFEATAEQTLRLKRGLLVRLGDRRPPDLAPQYTGYTHGDLHPHNVLHGPDDRISAILDWDRLTVSSYAREMARAAVFYFTYGDERGLDCDRIRAFAGGYRSVFDVGEPEIGLATHQLWWDRLTDNWVIEWHYVRHNSACDHLLPGQTGLVKWWTIHYSQVEQSLMGR</sequence>
<evidence type="ECO:0000256" key="1">
    <source>
        <dbReference type="ARBA" id="ARBA00038240"/>
    </source>
</evidence>
<keyword evidence="4" id="KW-1185">Reference proteome</keyword>
<dbReference type="InterPro" id="IPR050249">
    <property type="entry name" value="Pseudomonas-type_ThrB"/>
</dbReference>
<protein>
    <submittedName>
        <fullName evidence="3">Phosphotransferase</fullName>
    </submittedName>
</protein>
<comment type="similarity">
    <text evidence="1">Belongs to the pseudomonas-type ThrB family.</text>
</comment>
<evidence type="ECO:0000259" key="2">
    <source>
        <dbReference type="Pfam" id="PF01636"/>
    </source>
</evidence>
<dbReference type="Proteomes" id="UP000477750">
    <property type="component" value="Unassembled WGS sequence"/>
</dbReference>
<dbReference type="InterPro" id="IPR011009">
    <property type="entry name" value="Kinase-like_dom_sf"/>
</dbReference>
<gene>
    <name evidence="3" type="ORF">GFD30_11220</name>
</gene>
<dbReference type="PANTHER" id="PTHR21064:SF6">
    <property type="entry name" value="AMINOGLYCOSIDE PHOSPHOTRANSFERASE DOMAIN-CONTAINING PROTEIN"/>
    <property type="match status" value="1"/>
</dbReference>
<dbReference type="GO" id="GO:0019202">
    <property type="term" value="F:amino acid kinase activity"/>
    <property type="evidence" value="ECO:0007669"/>
    <property type="project" value="TreeGrafter"/>
</dbReference>
<dbReference type="EMBL" id="WIAO01000011">
    <property type="protein sequence ID" value="MQM26137.1"/>
    <property type="molecule type" value="Genomic_DNA"/>
</dbReference>
<name>A0A6L5G901_9ACTN</name>